<reference evidence="2" key="1">
    <citation type="journal article" date="2014" name="Int. J. Syst. Evol. Microbiol.">
        <title>Complete genome sequence of Corynebacterium casei LMG S-19264T (=DSM 44701T), isolated from a smear-ripened cheese.</title>
        <authorList>
            <consortium name="US DOE Joint Genome Institute (JGI-PGF)"/>
            <person name="Walter F."/>
            <person name="Albersmeier A."/>
            <person name="Kalinowski J."/>
            <person name="Ruckert C."/>
        </authorList>
    </citation>
    <scope>NUCLEOTIDE SEQUENCE</scope>
    <source>
        <strain evidence="2">CGMCC 4.5737</strain>
    </source>
</reference>
<reference evidence="2" key="2">
    <citation type="submission" date="2020-09" db="EMBL/GenBank/DDBJ databases">
        <authorList>
            <person name="Sun Q."/>
            <person name="Zhou Y."/>
        </authorList>
    </citation>
    <scope>NUCLEOTIDE SEQUENCE</scope>
    <source>
        <strain evidence="2">CGMCC 4.5737</strain>
    </source>
</reference>
<evidence type="ECO:0000313" key="3">
    <source>
        <dbReference type="Proteomes" id="UP000637578"/>
    </source>
</evidence>
<protein>
    <recommendedName>
        <fullName evidence="1">TfuA-like core domain-containing protein</fullName>
    </recommendedName>
</protein>
<dbReference type="Pfam" id="PF07812">
    <property type="entry name" value="TfuA"/>
    <property type="match status" value="1"/>
</dbReference>
<accession>A0A8J3C7D1</accession>
<dbReference type="Proteomes" id="UP000637578">
    <property type="component" value="Unassembled WGS sequence"/>
</dbReference>
<dbReference type="EMBL" id="BMMK01000007">
    <property type="protein sequence ID" value="GGM48852.1"/>
    <property type="molecule type" value="Genomic_DNA"/>
</dbReference>
<organism evidence="2 3">
    <name type="scientific">Longimycelium tulufanense</name>
    <dbReference type="NCBI Taxonomy" id="907463"/>
    <lineage>
        <taxon>Bacteria</taxon>
        <taxon>Bacillati</taxon>
        <taxon>Actinomycetota</taxon>
        <taxon>Actinomycetes</taxon>
        <taxon>Pseudonocardiales</taxon>
        <taxon>Pseudonocardiaceae</taxon>
        <taxon>Longimycelium</taxon>
    </lineage>
</organism>
<evidence type="ECO:0000313" key="2">
    <source>
        <dbReference type="EMBL" id="GGM48852.1"/>
    </source>
</evidence>
<keyword evidence="3" id="KW-1185">Reference proteome</keyword>
<gene>
    <name evidence="2" type="ORF">GCM10012275_19690</name>
</gene>
<dbReference type="InterPro" id="IPR012924">
    <property type="entry name" value="TfuA_core"/>
</dbReference>
<evidence type="ECO:0000259" key="1">
    <source>
        <dbReference type="Pfam" id="PF07812"/>
    </source>
</evidence>
<feature type="domain" description="TfuA-like core" evidence="1">
    <location>
        <begin position="50"/>
        <end position="167"/>
    </location>
</feature>
<proteinExistence type="predicted"/>
<dbReference type="AlphaFoldDB" id="A0A8J3C7D1"/>
<comment type="caution">
    <text evidence="2">The sequence shown here is derived from an EMBL/GenBank/DDBJ whole genome shotgun (WGS) entry which is preliminary data.</text>
</comment>
<sequence length="469" mass="52724">MVSIHIFTGPTLSRVDVLREIDTAHVHGPVSHGDLLRLNLGTGDLALLIDGLYHHHAPVRHKEILEVMANGATVVGAASMGALRAAELHQYGMIGIGRVFEMYRDGVIDSDDEVAVVHTPLPECRRLSEALVNIRHGVSVCVEDEVLTGPEAEEIFRVAKELPYSTRRWAVVEHVVSGRHPTLRRAVQAARAFLADHPEHANLKLRDAALAIQRVRSGTLSSSRPSSEDWRRSADWRTVYLRDWIGEFTGVEVAGAHVGHAAVLRYQQIYDRDFPQRWERYVLERIARSAEDTSGTHNHTRDRALAVARSKNVVVHRMSAEQRSEWLTPNEEEKYSEDEAMIRVLVRASRFSLDFSRPEVVDGALLRRTQDTRSRIAEVSALNHELASRNPAMHIDNLRFDKLREHLAEVWGLDPHDGDRDLTAAARDRGLSSLTEAVAAARPFFLLSHTRTRARYHSGTVSAEREIHA</sequence>
<name>A0A8J3C7D1_9PSEU</name>